<gene>
    <name evidence="3" type="ORF">EDC28_10644</name>
</gene>
<keyword evidence="3" id="KW-0645">Protease</keyword>
<dbReference type="EMBL" id="RJUL01000006">
    <property type="protein sequence ID" value="ROQ24797.1"/>
    <property type="molecule type" value="Genomic_DNA"/>
</dbReference>
<feature type="chain" id="PRO_5018324018" evidence="2">
    <location>
        <begin position="23"/>
        <end position="517"/>
    </location>
</feature>
<accession>A0A3N1PCR7</accession>
<reference evidence="3 4" key="1">
    <citation type="submission" date="2018-11" db="EMBL/GenBank/DDBJ databases">
        <title>Genomic Encyclopedia of Type Strains, Phase IV (KMG-IV): sequencing the most valuable type-strain genomes for metagenomic binning, comparative biology and taxonomic classification.</title>
        <authorList>
            <person name="Goeker M."/>
        </authorList>
    </citation>
    <scope>NUCLEOTIDE SEQUENCE [LARGE SCALE GENOMIC DNA]</scope>
    <source>
        <strain evidence="3 4">DSM 21945</strain>
    </source>
</reference>
<dbReference type="GO" id="GO:0004185">
    <property type="term" value="F:serine-type carboxypeptidase activity"/>
    <property type="evidence" value="ECO:0007669"/>
    <property type="project" value="InterPro"/>
</dbReference>
<keyword evidence="2" id="KW-0732">Signal</keyword>
<feature type="region of interest" description="Disordered" evidence="1">
    <location>
        <begin position="23"/>
        <end position="45"/>
    </location>
</feature>
<evidence type="ECO:0000256" key="2">
    <source>
        <dbReference type="SAM" id="SignalP"/>
    </source>
</evidence>
<feature type="signal peptide" evidence="2">
    <location>
        <begin position="1"/>
        <end position="22"/>
    </location>
</feature>
<dbReference type="SUPFAM" id="SSF53474">
    <property type="entry name" value="alpha/beta-Hydrolases"/>
    <property type="match status" value="1"/>
</dbReference>
<name>A0A3N1PCR7_9GAMM</name>
<dbReference type="InterPro" id="IPR001563">
    <property type="entry name" value="Peptidase_S10"/>
</dbReference>
<keyword evidence="3" id="KW-0121">Carboxypeptidase</keyword>
<dbReference type="STRING" id="584787.GCA_001247655_01089"/>
<dbReference type="InterPro" id="IPR029058">
    <property type="entry name" value="AB_hydrolase_fold"/>
</dbReference>
<dbReference type="Proteomes" id="UP000268033">
    <property type="component" value="Unassembled WGS sequence"/>
</dbReference>
<dbReference type="Pfam" id="PF00450">
    <property type="entry name" value="Peptidase_S10"/>
    <property type="match status" value="1"/>
</dbReference>
<organism evidence="3 4">
    <name type="scientific">Gallaecimonas pentaromativorans</name>
    <dbReference type="NCBI Taxonomy" id="584787"/>
    <lineage>
        <taxon>Bacteria</taxon>
        <taxon>Pseudomonadati</taxon>
        <taxon>Pseudomonadota</taxon>
        <taxon>Gammaproteobacteria</taxon>
        <taxon>Enterobacterales</taxon>
        <taxon>Gallaecimonadaceae</taxon>
        <taxon>Gallaecimonas</taxon>
    </lineage>
</organism>
<evidence type="ECO:0000256" key="1">
    <source>
        <dbReference type="SAM" id="MobiDB-lite"/>
    </source>
</evidence>
<dbReference type="RefSeq" id="WP_123421721.1">
    <property type="nucleotide sequence ID" value="NZ_RJUL01000006.1"/>
</dbReference>
<keyword evidence="4" id="KW-1185">Reference proteome</keyword>
<dbReference type="GO" id="GO:0006508">
    <property type="term" value="P:proteolysis"/>
    <property type="evidence" value="ECO:0007669"/>
    <property type="project" value="InterPro"/>
</dbReference>
<comment type="caution">
    <text evidence="3">The sequence shown here is derived from an EMBL/GenBank/DDBJ whole genome shotgun (WGS) entry which is preliminary data.</text>
</comment>
<keyword evidence="3" id="KW-0378">Hydrolase</keyword>
<feature type="compositionally biased region" description="Basic and acidic residues" evidence="1">
    <location>
        <begin position="36"/>
        <end position="45"/>
    </location>
</feature>
<dbReference type="Gene3D" id="3.40.50.1820">
    <property type="entry name" value="alpha/beta hydrolase"/>
    <property type="match status" value="1"/>
</dbReference>
<protein>
    <submittedName>
        <fullName evidence="3">Carboxypeptidase C (Cathepsin A)</fullName>
    </submittedName>
</protein>
<dbReference type="AlphaFoldDB" id="A0A3N1PCR7"/>
<evidence type="ECO:0000313" key="3">
    <source>
        <dbReference type="EMBL" id="ROQ24797.1"/>
    </source>
</evidence>
<evidence type="ECO:0000313" key="4">
    <source>
        <dbReference type="Proteomes" id="UP000268033"/>
    </source>
</evidence>
<proteinExistence type="predicted"/>
<sequence length="517" mass="57209">MHFAKHLLITCLAAAPMASVVAATDHEPQQQSQTAEPKEDAVTTSHEVRLHGDSIDYKATAGNLLIRKDDGTADASVFYVAYTVKSDKPRPVTFLYNGGPGSSSIWLHMGSVGPVMVQTADGKPTAPPPYKVTANPNSILDKSDLVFIDAMGTGFSHGITPKDDKADKGGKKEDPSKPFWGVDQDVDAFARFIERYVTVNKRWNDPKFLMGESYGTTRSAALVNRLQEDGVTMNGVVLVSSILNYGAEMPGLDREYINNLPTYAAIAWYHNKLTNKPAELAPFLKEVRDFASGEYAHALAQGQNISESEADAVAQKLHQYTGLSVQYIKEANLQVDPSRFRKELMRDERLTVGRYDGRFMGIDEDAAGETPDTDASDTAVTGAFVAAFNSYLANDLKFESKVPYKLFAMDAIRTWDWKHAVPGSHWPVPMPYVVADLGNAMRTNPYLKVFSANGYFDLATPFFGTEFDLAHMELPKSLQKNLQFGYYPSGHMIYLNPTAHKELADDLEKFYDQATHK</sequence>